<evidence type="ECO:0000256" key="1">
    <source>
        <dbReference type="SAM" id="MobiDB-lite"/>
    </source>
</evidence>
<organism evidence="2 3">
    <name type="scientific">Gonapodya prolifera (strain JEL478)</name>
    <name type="common">Monoblepharis prolifera</name>
    <dbReference type="NCBI Taxonomy" id="1344416"/>
    <lineage>
        <taxon>Eukaryota</taxon>
        <taxon>Fungi</taxon>
        <taxon>Fungi incertae sedis</taxon>
        <taxon>Chytridiomycota</taxon>
        <taxon>Chytridiomycota incertae sedis</taxon>
        <taxon>Monoblepharidomycetes</taxon>
        <taxon>Monoblepharidales</taxon>
        <taxon>Gonapodyaceae</taxon>
        <taxon>Gonapodya</taxon>
    </lineage>
</organism>
<sequence length="212" mass="22375">MSRSHGGGGAPDPDQLAPPMSRPRARSGPAAFDESCLEVRETGHGGLRSASTIQSTGISRETTLEVPVDPAAARCSSDVAPVSNSSHLNTEPGVGRSVSLDLTGLRTPLNRNLRFTVSQTPLRRGLRVGTRFISEKAWRGILERVAPRMTFTHGPGGGVSDHPPIELHAPVPGDSVTDQVVAHARAGSLLEVDAGKGHCRGDSWLTPSLVFR</sequence>
<dbReference type="AlphaFoldDB" id="A0A139ABP3"/>
<name>A0A139ABP3_GONPJ</name>
<feature type="region of interest" description="Disordered" evidence="1">
    <location>
        <begin position="78"/>
        <end position="97"/>
    </location>
</feature>
<reference evidence="2 3" key="1">
    <citation type="journal article" date="2015" name="Genome Biol. Evol.">
        <title>Phylogenomic analyses indicate that early fungi evolved digesting cell walls of algal ancestors of land plants.</title>
        <authorList>
            <person name="Chang Y."/>
            <person name="Wang S."/>
            <person name="Sekimoto S."/>
            <person name="Aerts A.L."/>
            <person name="Choi C."/>
            <person name="Clum A."/>
            <person name="LaButti K.M."/>
            <person name="Lindquist E.A."/>
            <person name="Yee Ngan C."/>
            <person name="Ohm R.A."/>
            <person name="Salamov A.A."/>
            <person name="Grigoriev I.V."/>
            <person name="Spatafora J.W."/>
            <person name="Berbee M.L."/>
        </authorList>
    </citation>
    <scope>NUCLEOTIDE SEQUENCE [LARGE SCALE GENOMIC DNA]</scope>
    <source>
        <strain evidence="2 3">JEL478</strain>
    </source>
</reference>
<proteinExistence type="predicted"/>
<keyword evidence="3" id="KW-1185">Reference proteome</keyword>
<feature type="region of interest" description="Disordered" evidence="1">
    <location>
        <begin position="1"/>
        <end position="35"/>
    </location>
</feature>
<feature type="compositionally biased region" description="Gly residues" evidence="1">
    <location>
        <begin position="1"/>
        <end position="10"/>
    </location>
</feature>
<evidence type="ECO:0000313" key="2">
    <source>
        <dbReference type="EMBL" id="KXS14024.1"/>
    </source>
</evidence>
<accession>A0A139ABP3</accession>
<gene>
    <name evidence="2" type="ORF">M427DRAFT_33451</name>
</gene>
<evidence type="ECO:0000313" key="3">
    <source>
        <dbReference type="Proteomes" id="UP000070544"/>
    </source>
</evidence>
<protein>
    <submittedName>
        <fullName evidence="2">Uncharacterized protein</fullName>
    </submittedName>
</protein>
<dbReference type="Proteomes" id="UP000070544">
    <property type="component" value="Unassembled WGS sequence"/>
</dbReference>
<dbReference type="EMBL" id="KQ965772">
    <property type="protein sequence ID" value="KXS14024.1"/>
    <property type="molecule type" value="Genomic_DNA"/>
</dbReference>